<gene>
    <name evidence="1" type="ORF">AOB46_12730</name>
</gene>
<comment type="caution">
    <text evidence="1">The sequence shown here is derived from an EMBL/GenBank/DDBJ whole genome shotgun (WGS) entry which is preliminary data.</text>
</comment>
<sequence>MKALFLIGMLLCCSGFKSQVLKDKKFYARIRHTCIATTNGAVDRYTFIVLEFKNNQLYPSYLEIPSKKETKVEPVNYRFENKIVYLAKPTGIKEVPGLIFKYENGNLVPQKKKGEPDLVFRPSLNYYFKKNK</sequence>
<organism evidence="1 2">
    <name type="scientific">Chryseobacterium indologenes</name>
    <name type="common">Flavobacterium indologenes</name>
    <dbReference type="NCBI Taxonomy" id="253"/>
    <lineage>
        <taxon>Bacteria</taxon>
        <taxon>Pseudomonadati</taxon>
        <taxon>Bacteroidota</taxon>
        <taxon>Flavobacteriia</taxon>
        <taxon>Flavobacteriales</taxon>
        <taxon>Weeksellaceae</taxon>
        <taxon>Chryseobacterium group</taxon>
        <taxon>Chryseobacterium</taxon>
    </lineage>
</organism>
<protein>
    <submittedName>
        <fullName evidence="1">Uncharacterized protein</fullName>
    </submittedName>
</protein>
<dbReference type="Proteomes" id="UP000037953">
    <property type="component" value="Unassembled WGS sequence"/>
</dbReference>
<evidence type="ECO:0000313" key="1">
    <source>
        <dbReference type="EMBL" id="KPE50657.1"/>
    </source>
</evidence>
<dbReference type="OrthoDB" id="1259557at2"/>
<proteinExistence type="predicted"/>
<evidence type="ECO:0000313" key="2">
    <source>
        <dbReference type="Proteomes" id="UP000037953"/>
    </source>
</evidence>
<reference evidence="1 2" key="1">
    <citation type="journal article" date="2015" name="Genom Data">
        <title>Draft genome sequence of a multidrug-resistant Chryseobacterium indologenes isolate from Malaysia.</title>
        <authorList>
            <person name="Yu C.Y."/>
            <person name="Ang G.Y."/>
            <person name="Cheng H.J."/>
            <person name="Cheong Y.M."/>
            <person name="Yin W.F."/>
            <person name="Chan K.G."/>
        </authorList>
    </citation>
    <scope>NUCLEOTIDE SEQUENCE [LARGE SCALE GENOMIC DNA]</scope>
    <source>
        <strain evidence="1 2">CI_885</strain>
    </source>
</reference>
<accession>A0A0N0ZV72</accession>
<dbReference type="EMBL" id="LJOD01000008">
    <property type="protein sequence ID" value="KPE50657.1"/>
    <property type="molecule type" value="Genomic_DNA"/>
</dbReference>
<dbReference type="AlphaFoldDB" id="A0A0N0ZV72"/>
<dbReference type="PATRIC" id="fig|253.9.peg.4407"/>
<dbReference type="RefSeq" id="WP_062699894.1">
    <property type="nucleotide sequence ID" value="NZ_LJOD01000008.1"/>
</dbReference>
<reference evidence="2" key="2">
    <citation type="submission" date="2015-09" db="EMBL/GenBank/DDBJ databases">
        <title>Draft genome sequence of a multidrug-resistant Chryseobacterium indologenes isolate from Malaysia.</title>
        <authorList>
            <person name="Yu C.Y."/>
            <person name="Ang G.Y."/>
            <person name="Chan K.-G."/>
        </authorList>
    </citation>
    <scope>NUCLEOTIDE SEQUENCE [LARGE SCALE GENOMIC DNA]</scope>
    <source>
        <strain evidence="2">CI_885</strain>
    </source>
</reference>
<name>A0A0N0ZV72_CHRID</name>